<gene>
    <name evidence="2" type="ORF">F4827_006321</name>
</gene>
<comment type="caution">
    <text evidence="2">The sequence shown here is derived from an EMBL/GenBank/DDBJ whole genome shotgun (WGS) entry which is preliminary data.</text>
</comment>
<feature type="compositionally biased region" description="Low complexity" evidence="1">
    <location>
        <begin position="161"/>
        <end position="173"/>
    </location>
</feature>
<keyword evidence="3" id="KW-1185">Reference proteome</keyword>
<feature type="compositionally biased region" description="Low complexity" evidence="1">
    <location>
        <begin position="24"/>
        <end position="38"/>
    </location>
</feature>
<proteinExistence type="predicted"/>
<dbReference type="RefSeq" id="WP_183733819.1">
    <property type="nucleotide sequence ID" value="NZ_JACHBW010000027.1"/>
</dbReference>
<evidence type="ECO:0000313" key="3">
    <source>
        <dbReference type="Proteomes" id="UP000571554"/>
    </source>
</evidence>
<accession>A0A7W9U538</accession>
<dbReference type="Proteomes" id="UP000571554">
    <property type="component" value="Unassembled WGS sequence"/>
</dbReference>
<protein>
    <submittedName>
        <fullName evidence="2">Uncharacterized protein</fullName>
    </submittedName>
</protein>
<dbReference type="AlphaFoldDB" id="A0A7W9U538"/>
<sequence length="286" mass="30914">MAVPYFFRALAELFPHVAGGASSAQRPAHTAPAAASKPEAPRHVGRGADNETFVTIDGVPNLFVDEGDCVVQFLPAFEEAPGETRFGTKILPALSPHWAVANQHALPLRDAIAAAIRAKSARQPHYVLADAPVQSHGHGQRETVAHHDRPVPSATERPRRPAGTTRTPGTAGANGKNGAPGRGDLAATIGRIVCWGEEEFPNRKPYGKPFYTSFAMHVDTALGEQILQGEGLKDAIAESRCQVGDHVTVRRLRKVKVAAFHESGQPVLKNGQQVYWDKWLWSITLK</sequence>
<feature type="compositionally biased region" description="Basic and acidic residues" evidence="1">
    <location>
        <begin position="139"/>
        <end position="150"/>
    </location>
</feature>
<reference evidence="2 3" key="1">
    <citation type="submission" date="2020-08" db="EMBL/GenBank/DDBJ databases">
        <title>Above-ground endophytic microbial communities from plants in different locations in the United States.</title>
        <authorList>
            <person name="Frank C."/>
        </authorList>
    </citation>
    <scope>NUCLEOTIDE SEQUENCE [LARGE SCALE GENOMIC DNA]</scope>
    <source>
        <strain evidence="2 3">WP4_2_2</strain>
    </source>
</reference>
<dbReference type="EMBL" id="JACHBW010000027">
    <property type="protein sequence ID" value="MBB6106446.1"/>
    <property type="molecule type" value="Genomic_DNA"/>
</dbReference>
<feature type="region of interest" description="Disordered" evidence="1">
    <location>
        <begin position="133"/>
        <end position="182"/>
    </location>
</feature>
<name>A0A7W9U538_9BURK</name>
<feature type="region of interest" description="Disordered" evidence="1">
    <location>
        <begin position="21"/>
        <end position="47"/>
    </location>
</feature>
<evidence type="ECO:0000313" key="2">
    <source>
        <dbReference type="EMBL" id="MBB6106446.1"/>
    </source>
</evidence>
<evidence type="ECO:0000256" key="1">
    <source>
        <dbReference type="SAM" id="MobiDB-lite"/>
    </source>
</evidence>
<organism evidence="2 3">
    <name type="scientific">Paraburkholderia bannensis</name>
    <dbReference type="NCBI Taxonomy" id="765414"/>
    <lineage>
        <taxon>Bacteria</taxon>
        <taxon>Pseudomonadati</taxon>
        <taxon>Pseudomonadota</taxon>
        <taxon>Betaproteobacteria</taxon>
        <taxon>Burkholderiales</taxon>
        <taxon>Burkholderiaceae</taxon>
        <taxon>Paraburkholderia</taxon>
    </lineage>
</organism>